<feature type="domain" description="Transposase IS116/IS110/IS902 C-terminal" evidence="2">
    <location>
        <begin position="17"/>
        <end position="76"/>
    </location>
</feature>
<evidence type="ECO:0000313" key="4">
    <source>
        <dbReference type="Proteomes" id="UP000494365"/>
    </source>
</evidence>
<feature type="region of interest" description="Disordered" evidence="1">
    <location>
        <begin position="94"/>
        <end position="147"/>
    </location>
</feature>
<dbReference type="GO" id="GO:0004803">
    <property type="term" value="F:transposase activity"/>
    <property type="evidence" value="ECO:0007669"/>
    <property type="project" value="InterPro"/>
</dbReference>
<evidence type="ECO:0000256" key="1">
    <source>
        <dbReference type="SAM" id="MobiDB-lite"/>
    </source>
</evidence>
<organism evidence="3 4">
    <name type="scientific">Paraburkholderia ultramafica</name>
    <dbReference type="NCBI Taxonomy" id="1544867"/>
    <lineage>
        <taxon>Bacteria</taxon>
        <taxon>Pseudomonadati</taxon>
        <taxon>Pseudomonadota</taxon>
        <taxon>Betaproteobacteria</taxon>
        <taxon>Burkholderiales</taxon>
        <taxon>Burkholderiaceae</taxon>
        <taxon>Paraburkholderia</taxon>
    </lineage>
</organism>
<dbReference type="PANTHER" id="PTHR33055">
    <property type="entry name" value="TRANSPOSASE FOR INSERTION SEQUENCE ELEMENT IS1111A"/>
    <property type="match status" value="1"/>
</dbReference>
<gene>
    <name evidence="3" type="ORF">LMG28614_07083</name>
</gene>
<feature type="compositionally biased region" description="Basic and acidic residues" evidence="1">
    <location>
        <begin position="134"/>
        <end position="147"/>
    </location>
</feature>
<evidence type="ECO:0000259" key="2">
    <source>
        <dbReference type="Pfam" id="PF02371"/>
    </source>
</evidence>
<dbReference type="InterPro" id="IPR003346">
    <property type="entry name" value="Transposase_20"/>
</dbReference>
<dbReference type="EMBL" id="CADIKK010000077">
    <property type="protein sequence ID" value="CAB3809607.1"/>
    <property type="molecule type" value="Genomic_DNA"/>
</dbReference>
<dbReference type="GO" id="GO:0006313">
    <property type="term" value="P:DNA transposition"/>
    <property type="evidence" value="ECO:0007669"/>
    <property type="project" value="InterPro"/>
</dbReference>
<evidence type="ECO:0000313" key="3">
    <source>
        <dbReference type="EMBL" id="CAB3809607.1"/>
    </source>
</evidence>
<protein>
    <recommendedName>
        <fullName evidence="2">Transposase IS116/IS110/IS902 C-terminal domain-containing protein</fullName>
    </recommendedName>
</protein>
<sequence length="147" mass="15991">MNASPRQWMQEDKAVKAIAEMLGVGVLTATAVVATTGDAKSCRSGREFAAWLGLVPKQLGSCGKITLLGISKRGDPLPAHVADSWCTQRIKSRERAWPVGRADQQASATERSHRGARQQDGEENLGNPGLRQTVPERLRQRETGMND</sequence>
<dbReference type="GO" id="GO:0003677">
    <property type="term" value="F:DNA binding"/>
    <property type="evidence" value="ECO:0007669"/>
    <property type="project" value="InterPro"/>
</dbReference>
<dbReference type="Pfam" id="PF02371">
    <property type="entry name" value="Transposase_20"/>
    <property type="match status" value="1"/>
</dbReference>
<feature type="compositionally biased region" description="Basic and acidic residues" evidence="1">
    <location>
        <begin position="110"/>
        <end position="120"/>
    </location>
</feature>
<name>A0A6S7D7L4_9BURK</name>
<proteinExistence type="predicted"/>
<accession>A0A6S7D7L4</accession>
<dbReference type="PANTHER" id="PTHR33055:SF3">
    <property type="entry name" value="PUTATIVE TRANSPOSASE FOR IS117-RELATED"/>
    <property type="match status" value="1"/>
</dbReference>
<keyword evidence="4" id="KW-1185">Reference proteome</keyword>
<dbReference type="Proteomes" id="UP000494365">
    <property type="component" value="Unassembled WGS sequence"/>
</dbReference>
<dbReference type="InterPro" id="IPR047650">
    <property type="entry name" value="Transpos_IS110"/>
</dbReference>
<dbReference type="AlphaFoldDB" id="A0A6S7D7L4"/>
<reference evidence="3 4" key="1">
    <citation type="submission" date="2020-04" db="EMBL/GenBank/DDBJ databases">
        <authorList>
            <person name="De Canck E."/>
        </authorList>
    </citation>
    <scope>NUCLEOTIDE SEQUENCE [LARGE SCALE GENOMIC DNA]</scope>
    <source>
        <strain evidence="3 4">LMG 28614</strain>
    </source>
</reference>